<keyword evidence="2" id="KW-1133">Transmembrane helix</keyword>
<dbReference type="EMBL" id="HE573024">
    <property type="protein sequence ID" value="CCC50165.1"/>
    <property type="molecule type" value="Genomic_DNA"/>
</dbReference>
<dbReference type="AlphaFoldDB" id="G0TZY5"/>
<name>G0TZY5_TRYVY</name>
<reference evidence="3" key="1">
    <citation type="journal article" date="2012" name="Proc. Natl. Acad. Sci. U.S.A.">
        <title>Antigenic diversity is generated by distinct evolutionary mechanisms in African trypanosome species.</title>
        <authorList>
            <person name="Jackson A.P."/>
            <person name="Berry A."/>
            <person name="Aslett M."/>
            <person name="Allison H.C."/>
            <person name="Burton P."/>
            <person name="Vavrova-Anderson J."/>
            <person name="Brown R."/>
            <person name="Browne H."/>
            <person name="Corton N."/>
            <person name="Hauser H."/>
            <person name="Gamble J."/>
            <person name="Gilderthorp R."/>
            <person name="Marcello L."/>
            <person name="McQuillan J."/>
            <person name="Otto T.D."/>
            <person name="Quail M.A."/>
            <person name="Sanders M.J."/>
            <person name="van Tonder A."/>
            <person name="Ginger M.L."/>
            <person name="Field M.C."/>
            <person name="Barry J.D."/>
            <person name="Hertz-Fowler C."/>
            <person name="Berriman M."/>
        </authorList>
    </citation>
    <scope>NUCLEOTIDE SEQUENCE</scope>
    <source>
        <strain evidence="3">Y486</strain>
    </source>
</reference>
<accession>G0TZY5</accession>
<feature type="transmembrane region" description="Helical" evidence="2">
    <location>
        <begin position="6"/>
        <end position="25"/>
    </location>
</feature>
<sequence>MVSQLQVVSIVAVLVALAVLVGAGMRYAAAGRRRRAAPGGQDRATVRRRLMRQAVAKLLASRRAHEGIPLATVVGVNEALGDRQFGGDNRTGAIDPLLLTMRDGERAPISAVVRRARENGHPPYASPAPTVLHLLADMTHNGHLQSLPSPSEPLYSSLENLVEALFKFEREDRPPLEEAFPDADVLYGPTVPYDQRLDETDAPRSGSGCPDAYSVSMLSDPVMLTKTDSVASASRWSPFLSPW</sequence>
<protein>
    <submittedName>
        <fullName evidence="3">Uncharacterized protein</fullName>
    </submittedName>
</protein>
<evidence type="ECO:0000256" key="2">
    <source>
        <dbReference type="SAM" id="Phobius"/>
    </source>
</evidence>
<gene>
    <name evidence="3" type="ORF">TVY486_0807720</name>
</gene>
<evidence type="ECO:0000313" key="3">
    <source>
        <dbReference type="EMBL" id="CCC50165.1"/>
    </source>
</evidence>
<keyword evidence="2" id="KW-0472">Membrane</keyword>
<evidence type="ECO:0000256" key="1">
    <source>
        <dbReference type="SAM" id="MobiDB-lite"/>
    </source>
</evidence>
<proteinExistence type="predicted"/>
<keyword evidence="2" id="KW-0812">Transmembrane</keyword>
<feature type="region of interest" description="Disordered" evidence="1">
    <location>
        <begin position="190"/>
        <end position="209"/>
    </location>
</feature>
<organism evidence="3">
    <name type="scientific">Trypanosoma vivax (strain Y486)</name>
    <dbReference type="NCBI Taxonomy" id="1055687"/>
    <lineage>
        <taxon>Eukaryota</taxon>
        <taxon>Discoba</taxon>
        <taxon>Euglenozoa</taxon>
        <taxon>Kinetoplastea</taxon>
        <taxon>Metakinetoplastina</taxon>
        <taxon>Trypanosomatida</taxon>
        <taxon>Trypanosomatidae</taxon>
        <taxon>Trypanosoma</taxon>
        <taxon>Duttonella</taxon>
    </lineage>
</organism>
<dbReference type="VEuPathDB" id="TriTrypDB:TvY486_0807720"/>